<sequence length="142" mass="16579">MRIYYKKKFWAGVGALLLGLALPGTCLFVGWERFDLKDAVLTTFMVLSGISGILRSLDREKARQDRDEDRDERTRYNTYRSRALTFRVLFCLNFVILAGCFIGWWRSGEQEVYIQTAVPCMVLFIVGWITRIASDFYYEFKG</sequence>
<name>A0A4D7ASX1_9FIRM</name>
<dbReference type="Proteomes" id="UP000298642">
    <property type="component" value="Chromosome"/>
</dbReference>
<keyword evidence="3" id="KW-1185">Reference proteome</keyword>
<evidence type="ECO:0008006" key="4">
    <source>
        <dbReference type="Google" id="ProtNLM"/>
    </source>
</evidence>
<gene>
    <name evidence="2" type="ORF">EIO64_16405</name>
</gene>
<dbReference type="AlphaFoldDB" id="A0A4D7ASX1"/>
<protein>
    <recommendedName>
        <fullName evidence="4">DUF2178 domain-containing protein</fullName>
    </recommendedName>
</protein>
<dbReference type="EMBL" id="CP034413">
    <property type="protein sequence ID" value="QCI60588.1"/>
    <property type="molecule type" value="Genomic_DNA"/>
</dbReference>
<keyword evidence="1" id="KW-0812">Transmembrane</keyword>
<keyword evidence="1" id="KW-1133">Transmembrane helix</keyword>
<dbReference type="RefSeq" id="WP_021747861.1">
    <property type="nucleotide sequence ID" value="NZ_CP034413.3"/>
</dbReference>
<accession>A0A4D7ASX1</accession>
<dbReference type="GeneID" id="89522512"/>
<proteinExistence type="predicted"/>
<reference evidence="3" key="1">
    <citation type="submission" date="2018-12" db="EMBL/GenBank/DDBJ databases">
        <title>Dusodibacter welbiota gen. nov., sp. nov., isolated from human faeces and emended description of the Oscillibacter genus.</title>
        <authorList>
            <person name="Le Roy T."/>
            <person name="Van der Smissen P."/>
            <person name="Delzenne N."/>
            <person name="Muccioli G."/>
            <person name="Collet J.F."/>
            <person name="Cani P.D."/>
        </authorList>
    </citation>
    <scope>NUCLEOTIDE SEQUENCE [LARGE SCALE GENOMIC DNA]</scope>
    <source>
        <strain evidence="3">J115</strain>
    </source>
</reference>
<dbReference type="KEGG" id="obj:EIO64_16405"/>
<feature type="transmembrane region" description="Helical" evidence="1">
    <location>
        <begin position="112"/>
        <end position="133"/>
    </location>
</feature>
<feature type="transmembrane region" description="Helical" evidence="1">
    <location>
        <begin position="39"/>
        <end position="57"/>
    </location>
</feature>
<evidence type="ECO:0000313" key="3">
    <source>
        <dbReference type="Proteomes" id="UP000298642"/>
    </source>
</evidence>
<feature type="transmembrane region" description="Helical" evidence="1">
    <location>
        <begin position="84"/>
        <end position="106"/>
    </location>
</feature>
<keyword evidence="1" id="KW-0472">Membrane</keyword>
<evidence type="ECO:0000313" key="2">
    <source>
        <dbReference type="EMBL" id="QCI60588.1"/>
    </source>
</evidence>
<evidence type="ECO:0000256" key="1">
    <source>
        <dbReference type="SAM" id="Phobius"/>
    </source>
</evidence>
<organism evidence="2 3">
    <name type="scientific">Dysosmobacter welbionis</name>
    <dbReference type="NCBI Taxonomy" id="2093857"/>
    <lineage>
        <taxon>Bacteria</taxon>
        <taxon>Bacillati</taxon>
        <taxon>Bacillota</taxon>
        <taxon>Clostridia</taxon>
        <taxon>Eubacteriales</taxon>
        <taxon>Oscillospiraceae</taxon>
        <taxon>Dysosmobacter</taxon>
    </lineage>
</organism>